<keyword evidence="2" id="KW-1185">Reference proteome</keyword>
<gene>
    <name evidence="1" type="ORF">F7018_10990</name>
</gene>
<evidence type="ECO:0000313" key="2">
    <source>
        <dbReference type="Proteomes" id="UP000467305"/>
    </source>
</evidence>
<protein>
    <recommendedName>
        <fullName evidence="3">Tetratricopeptide repeat protein</fullName>
    </recommendedName>
</protein>
<dbReference type="RefSeq" id="WP_150900109.1">
    <property type="nucleotide sequence ID" value="NZ_WAAU01000014.1"/>
</dbReference>
<dbReference type="Proteomes" id="UP000467305">
    <property type="component" value="Unassembled WGS sequence"/>
</dbReference>
<sequence>MDKQKYIQLIESPQLISQENNSELKNITQEFPYFQSARALHLKNLKNQESYKYNNELKVTAAYTTDRTLLFDFITSKAFQKPNNLKEEIKVTLKEKLLPSKKAKKISEVEKNLAIGSPLSFTKNESFSFNQWLQLSSKKVIIRSQESSSTPKEKTSSEKSEHEAIIDRFIKTSPKISRPNKANPSEIKVIESKQNSQLATETLAKVYLEQKKYDNAIQAYKILSLKYPEKSGFFADQIKRIQILQNNK</sequence>
<dbReference type="AlphaFoldDB" id="A0A7J5AIW6"/>
<evidence type="ECO:0008006" key="3">
    <source>
        <dbReference type="Google" id="ProtNLM"/>
    </source>
</evidence>
<name>A0A7J5AIW6_9FLAO</name>
<comment type="caution">
    <text evidence="1">The sequence shown here is derived from an EMBL/GenBank/DDBJ whole genome shotgun (WGS) entry which is preliminary data.</text>
</comment>
<accession>A0A7J5AIW6</accession>
<dbReference type="OrthoDB" id="594666at2"/>
<evidence type="ECO:0000313" key="1">
    <source>
        <dbReference type="EMBL" id="KAB1157443.1"/>
    </source>
</evidence>
<dbReference type="EMBL" id="WAAU01000014">
    <property type="protein sequence ID" value="KAB1157443.1"/>
    <property type="molecule type" value="Genomic_DNA"/>
</dbReference>
<organism evidence="1 2">
    <name type="scientific">Tenacibaculum aiptasiae</name>
    <dbReference type="NCBI Taxonomy" id="426481"/>
    <lineage>
        <taxon>Bacteria</taxon>
        <taxon>Pseudomonadati</taxon>
        <taxon>Bacteroidota</taxon>
        <taxon>Flavobacteriia</taxon>
        <taxon>Flavobacteriales</taxon>
        <taxon>Flavobacteriaceae</taxon>
        <taxon>Tenacibaculum</taxon>
    </lineage>
</organism>
<reference evidence="1 2" key="1">
    <citation type="submission" date="2019-09" db="EMBL/GenBank/DDBJ databases">
        <authorList>
            <person name="Cao W.R."/>
        </authorList>
    </citation>
    <scope>NUCLEOTIDE SEQUENCE [LARGE SCALE GENOMIC DNA]</scope>
    <source>
        <strain evidence="2">a4</strain>
    </source>
</reference>
<proteinExistence type="predicted"/>